<evidence type="ECO:0000313" key="2">
    <source>
        <dbReference type="Proteomes" id="UP000095679"/>
    </source>
</evidence>
<name>A0A174I2F8_9FIRM</name>
<dbReference type="EMBL" id="CYZL01000025">
    <property type="protein sequence ID" value="CUO80106.1"/>
    <property type="molecule type" value="Genomic_DNA"/>
</dbReference>
<accession>A0A174I2F8</accession>
<evidence type="ECO:0000313" key="1">
    <source>
        <dbReference type="EMBL" id="CUO80106.1"/>
    </source>
</evidence>
<dbReference type="Proteomes" id="UP000095679">
    <property type="component" value="Unassembled WGS sequence"/>
</dbReference>
<organism evidence="1 2">
    <name type="scientific">Anaerobutyricum hallii</name>
    <dbReference type="NCBI Taxonomy" id="39488"/>
    <lineage>
        <taxon>Bacteria</taxon>
        <taxon>Bacillati</taxon>
        <taxon>Bacillota</taxon>
        <taxon>Clostridia</taxon>
        <taxon>Lachnospirales</taxon>
        <taxon>Lachnospiraceae</taxon>
        <taxon>Anaerobutyricum</taxon>
    </lineage>
</organism>
<dbReference type="Gene3D" id="3.10.450.540">
    <property type="match status" value="1"/>
</dbReference>
<dbReference type="InterPro" id="IPR024735">
    <property type="entry name" value="TcpC"/>
</dbReference>
<dbReference type="Pfam" id="PF12642">
    <property type="entry name" value="TpcC"/>
    <property type="match status" value="1"/>
</dbReference>
<gene>
    <name evidence="1" type="ORF">ERS852450_02448</name>
</gene>
<reference evidence="1 2" key="1">
    <citation type="submission" date="2015-09" db="EMBL/GenBank/DDBJ databases">
        <authorList>
            <consortium name="Pathogen Informatics"/>
        </authorList>
    </citation>
    <scope>NUCLEOTIDE SEQUENCE [LARGE SCALE GENOMIC DNA]</scope>
    <source>
        <strain evidence="1 2">2789STDY5834835</strain>
    </source>
</reference>
<protein>
    <submittedName>
        <fullName evidence="1">Conjugative transposon protein TcpC</fullName>
    </submittedName>
</protein>
<dbReference type="AlphaFoldDB" id="A0A174I2F8"/>
<sequence length="157" mass="18011">MLRRYKNFTAIDTHTVHEKEIIQLRLNDTNGIENFVKNFAKAYYSWDTSKEAIEARTTEISKYLTKELQDLNSDTIRTDIPNSATVTNVLVWNVKQSGTDDFTVAYEVDQQVKEGEQTQAVIENYTVTVHVDKGGAMVITQNPTLVLHKDDNWKIVE</sequence>
<dbReference type="CDD" id="cd16386">
    <property type="entry name" value="TcpC_N"/>
    <property type="match status" value="1"/>
</dbReference>
<proteinExistence type="predicted"/>